<dbReference type="InterPro" id="IPR050682">
    <property type="entry name" value="ModA/WtpA"/>
</dbReference>
<organism evidence="5 6">
    <name type="scientific">Microbacterium jejuense</name>
    <dbReference type="NCBI Taxonomy" id="1263637"/>
    <lineage>
        <taxon>Bacteria</taxon>
        <taxon>Bacillati</taxon>
        <taxon>Actinomycetota</taxon>
        <taxon>Actinomycetes</taxon>
        <taxon>Micrococcales</taxon>
        <taxon>Microbacteriaceae</taxon>
        <taxon>Microbacterium</taxon>
    </lineage>
</organism>
<feature type="chain" id="PRO_5045403982" evidence="4">
    <location>
        <begin position="26"/>
        <end position="265"/>
    </location>
</feature>
<comment type="caution">
    <text evidence="5">The sequence shown here is derived from an EMBL/GenBank/DDBJ whole genome shotgun (WGS) entry which is preliminary data.</text>
</comment>
<keyword evidence="3 4" id="KW-0732">Signal</keyword>
<dbReference type="Gene3D" id="3.40.190.10">
    <property type="entry name" value="Periplasmic binding protein-like II"/>
    <property type="match status" value="2"/>
</dbReference>
<accession>A0ABS7HKP7</accession>
<dbReference type="InterPro" id="IPR005950">
    <property type="entry name" value="ModA"/>
</dbReference>
<sequence length="265" mass="26288">MGHGRTRAIAFVALLGLGLTGCAGAAGDRGPITAPPSDEAVLTGELTVYAAASLHGAFDELAAQFERRHPSLDVQPITYDGSSTLATQIVEGAPADVFASADEKNMRTVVDAGLASEPELFASNTLVLIVPAGDPGGVTGLGDLADPALTVVLCAAAVPCGAASTTLLANAGVTASVDSYEQNVTAVLTKVAAGEADAGLVYVTDAATTDEVESIAVEGAGAAVNRYPIVALDGSANADAAAAFVAFVRGDEGRKVLASFGFGAP</sequence>
<dbReference type="NCBIfam" id="TIGR01256">
    <property type="entry name" value="modA"/>
    <property type="match status" value="1"/>
</dbReference>
<dbReference type="PROSITE" id="PS51257">
    <property type="entry name" value="PROKAR_LIPOPROTEIN"/>
    <property type="match status" value="1"/>
</dbReference>
<evidence type="ECO:0000256" key="3">
    <source>
        <dbReference type="ARBA" id="ARBA00022729"/>
    </source>
</evidence>
<dbReference type="PIRSF" id="PIRSF004846">
    <property type="entry name" value="ModA"/>
    <property type="match status" value="1"/>
</dbReference>
<dbReference type="PANTHER" id="PTHR30632:SF0">
    <property type="entry name" value="SULFATE-BINDING PROTEIN"/>
    <property type="match status" value="1"/>
</dbReference>
<proteinExistence type="inferred from homology"/>
<name>A0ABS7HKP7_9MICO</name>
<keyword evidence="2" id="KW-0479">Metal-binding</keyword>
<gene>
    <name evidence="5" type="primary">modA</name>
    <name evidence="5" type="ORF">JNB62_01940</name>
</gene>
<feature type="signal peptide" evidence="4">
    <location>
        <begin position="1"/>
        <end position="25"/>
    </location>
</feature>
<dbReference type="EMBL" id="JAEUAW010000001">
    <property type="protein sequence ID" value="MBW9092438.1"/>
    <property type="molecule type" value="Genomic_DNA"/>
</dbReference>
<comment type="similarity">
    <text evidence="1">Belongs to the bacterial solute-binding protein ModA family.</text>
</comment>
<evidence type="ECO:0000313" key="5">
    <source>
        <dbReference type="EMBL" id="MBW9092438.1"/>
    </source>
</evidence>
<dbReference type="Proteomes" id="UP001196843">
    <property type="component" value="Unassembled WGS sequence"/>
</dbReference>
<evidence type="ECO:0000256" key="4">
    <source>
        <dbReference type="SAM" id="SignalP"/>
    </source>
</evidence>
<evidence type="ECO:0000313" key="6">
    <source>
        <dbReference type="Proteomes" id="UP001196843"/>
    </source>
</evidence>
<dbReference type="Pfam" id="PF13531">
    <property type="entry name" value="SBP_bac_11"/>
    <property type="match status" value="1"/>
</dbReference>
<evidence type="ECO:0000256" key="2">
    <source>
        <dbReference type="ARBA" id="ARBA00022723"/>
    </source>
</evidence>
<keyword evidence="6" id="KW-1185">Reference proteome</keyword>
<dbReference type="PANTHER" id="PTHR30632">
    <property type="entry name" value="MOLYBDATE-BINDING PERIPLASMIC PROTEIN"/>
    <property type="match status" value="1"/>
</dbReference>
<reference evidence="5 6" key="1">
    <citation type="journal article" date="2021" name="MBio">
        <title>Poor Competitiveness of Bradyrhizobium in Pigeon Pea Root Colonization in Indian Soils.</title>
        <authorList>
            <person name="Chalasani D."/>
            <person name="Basu A."/>
            <person name="Pullabhotla S.V.S.R.N."/>
            <person name="Jorrin B."/>
            <person name="Neal A.L."/>
            <person name="Poole P.S."/>
            <person name="Podile A.R."/>
            <person name="Tkacz A."/>
        </authorList>
    </citation>
    <scope>NUCLEOTIDE SEQUENCE [LARGE SCALE GENOMIC DNA]</scope>
    <source>
        <strain evidence="5 6">HU14</strain>
    </source>
</reference>
<protein>
    <submittedName>
        <fullName evidence="5">Molybdate ABC transporter substrate-binding protein</fullName>
    </submittedName>
</protein>
<dbReference type="RefSeq" id="WP_220299172.1">
    <property type="nucleotide sequence ID" value="NZ_JAEUAW010000001.1"/>
</dbReference>
<evidence type="ECO:0000256" key="1">
    <source>
        <dbReference type="ARBA" id="ARBA00009175"/>
    </source>
</evidence>
<dbReference type="SUPFAM" id="SSF53850">
    <property type="entry name" value="Periplasmic binding protein-like II"/>
    <property type="match status" value="1"/>
</dbReference>